<dbReference type="Gene3D" id="1.10.1200.10">
    <property type="entry name" value="ACP-like"/>
    <property type="match status" value="1"/>
</dbReference>
<evidence type="ECO:0000256" key="2">
    <source>
        <dbReference type="ARBA" id="ARBA00004789"/>
    </source>
</evidence>
<dbReference type="Pfam" id="PF02801">
    <property type="entry name" value="Ketoacyl-synt_C"/>
    <property type="match status" value="1"/>
</dbReference>
<dbReference type="GO" id="GO:0005886">
    <property type="term" value="C:plasma membrane"/>
    <property type="evidence" value="ECO:0007669"/>
    <property type="project" value="TreeGrafter"/>
</dbReference>
<dbReference type="RefSeq" id="WP_072732145.1">
    <property type="nucleotide sequence ID" value="NZ_JAVYAA010000002.1"/>
</dbReference>
<comment type="pathway">
    <text evidence="2">Antibiotic biosynthesis; bacillaene biosynthesis.</text>
</comment>
<gene>
    <name evidence="8" type="ORF">RQP50_12635</name>
</gene>
<dbReference type="CDD" id="cd08953">
    <property type="entry name" value="KR_2_SDR_x"/>
    <property type="match status" value="1"/>
</dbReference>
<feature type="domain" description="Carrier" evidence="6">
    <location>
        <begin position="1178"/>
        <end position="1253"/>
    </location>
</feature>
<dbReference type="Pfam" id="PF00550">
    <property type="entry name" value="PP-binding"/>
    <property type="match status" value="1"/>
</dbReference>
<dbReference type="InterPro" id="IPR014031">
    <property type="entry name" value="Ketoacyl_synth_C"/>
</dbReference>
<keyword evidence="3" id="KW-0596">Phosphopantetheine</keyword>
<evidence type="ECO:0000259" key="6">
    <source>
        <dbReference type="PROSITE" id="PS50075"/>
    </source>
</evidence>
<dbReference type="InterPro" id="IPR013968">
    <property type="entry name" value="PKS_KR"/>
</dbReference>
<dbReference type="GO" id="GO:0071770">
    <property type="term" value="P:DIM/DIP cell wall layer assembly"/>
    <property type="evidence" value="ECO:0007669"/>
    <property type="project" value="TreeGrafter"/>
</dbReference>
<dbReference type="SUPFAM" id="SSF53901">
    <property type="entry name" value="Thiolase-like"/>
    <property type="match status" value="1"/>
</dbReference>
<dbReference type="InterPro" id="IPR057326">
    <property type="entry name" value="KR_dom"/>
</dbReference>
<reference evidence="9" key="1">
    <citation type="submission" date="2023-09" db="EMBL/GenBank/DDBJ databases">
        <title>Paenibacillus sp. chi10 Genome sequencing and assembly.</title>
        <authorList>
            <person name="Kim I."/>
        </authorList>
    </citation>
    <scope>NUCLEOTIDE SEQUENCE [LARGE SCALE GENOMIC DNA]</scope>
    <source>
        <strain evidence="9">chi10</strain>
    </source>
</reference>
<dbReference type="SUPFAM" id="SSF47336">
    <property type="entry name" value="ACP-like"/>
    <property type="match status" value="1"/>
</dbReference>
<dbReference type="InterPro" id="IPR006162">
    <property type="entry name" value="Ppantetheine_attach_site"/>
</dbReference>
<dbReference type="PROSITE" id="PS50075">
    <property type="entry name" value="CARRIER"/>
    <property type="match status" value="1"/>
</dbReference>
<organism evidence="8 9">
    <name type="scientific">Paenibacillus suaedae</name>
    <dbReference type="NCBI Taxonomy" id="3077233"/>
    <lineage>
        <taxon>Bacteria</taxon>
        <taxon>Bacillati</taxon>
        <taxon>Bacillota</taxon>
        <taxon>Bacilli</taxon>
        <taxon>Bacillales</taxon>
        <taxon>Paenibacillaceae</taxon>
        <taxon>Paenibacillus</taxon>
    </lineage>
</organism>
<dbReference type="SMART" id="SM00822">
    <property type="entry name" value="PKS_KR"/>
    <property type="match status" value="1"/>
</dbReference>
<dbReference type="Proteomes" id="UP001250538">
    <property type="component" value="Unassembled WGS sequence"/>
</dbReference>
<sequence>MGNLLGFSIMQKSTDEPEMQMESLSKKSIAVIGMAIRFPQADNPQTFWRNLANGSDAIRDFPLSRRKDTDPYLQGKGLLHQDFSYVKGAFLEEVDRFDYRFFGLSHREASLMDPSQRLFLETAWQAIEDSGYGGNCLIGTNTGVYLGFSNDFDTETTYKRYIADLEPESMPLAVTGNIKAIIASRLSYLLDLRGPSMLVDTTCSSSLVAIHTACQAIRNGECDMALAGGIELHLLPLKVMDREKMGIESSDYKTKSFDDSSDGAGNGEGVAVIVLKPLDRAVRDRDPIYAVIKGSAVNQDGSSIGLTAPNAAAQEQVILRAWKEAGIDPAQLSYVEAHGSGTPLGDPIEVAGLTNAFAHFTDRKQFCGVGSVKTNLGHLGNSAGIAGFVKSVLALQHKKLPASLHFQRPNRKINFKGSPLYVVDELTDWPAQDDSPRRSGINSFGLSGTNCHIVLEEAPLARSTSGRSIASGGVLPLSAKSSWSLQRLVESYDELLSEPREIDPADLCYTAAIGRGHYSHRLAILFDGLADLKKTVRRLAEQGVEAAEPPHAVYGVQKSTTGGSHINKESLAEEEGKQISRKADALLTEPGKFDLSELAGLYVAGANVRWQRLYPQGNRVRIPVYPFEPIRCWLDVPAYHDSYYHAIEWKRFNDKQVDETVANGAGTVLLLKDKHGRADRLREMLERSGTHVIEAAIGTEYKRLSETSYVLGHNQASYDRLLGELSQVTVTQVVHLVALSGGQVLETVDELEEAQRRGVNSLFYLTKAILHNKWKHRIHLLLLGQNVHEVTRNEAVLYPEAAALMGLGKVVSHEYPHIVCRCLDIDGDTSDEQIVATFGRDQLPYTLASRGGQLYAETLKPFDPQASGQQQIVLKSGGVYLITGGSGGMALEIAKYLSAQGNLNMAFLSRTPFPNRHSWKRLLAEGTTRKMRESILCLQEIEENGANVRFYAVDVANESKMAGVIADLKKEFGRINGIVHCAGVAGNGFLVRKEEAVFEEVLAPKIRGTWVLDRLTKDDPPDFFVLFSSISTLISAVGQGDYTAANAYLDAFSRARTKQGRRTLSLNWAMWKETGMALDYNVRNDSCFRELHTKEALLAFDGIFHTEASNVIIGELKHEEVQELLTGDTFGYLSPELRDRIVKRAPANTGIPATGERPVRPVQANTITNVTLKGKEEGSFSDIEQKLASIWSKLMGMDSISIHDNFYDIGGNSILATHLLRELDEAFPNHFDITDIFSYPTISLMVEYLDSRLNVASDTEPPNSSLDELLDQLSEGKLSIEEVNELMKSVGEDQWKT</sequence>
<dbReference type="Gene3D" id="1.10.1240.100">
    <property type="match status" value="1"/>
</dbReference>
<dbReference type="GO" id="GO:0004312">
    <property type="term" value="F:fatty acid synthase activity"/>
    <property type="evidence" value="ECO:0007669"/>
    <property type="project" value="TreeGrafter"/>
</dbReference>
<dbReference type="InterPro" id="IPR049490">
    <property type="entry name" value="C883_1060-like_KR_N"/>
</dbReference>
<evidence type="ECO:0000256" key="4">
    <source>
        <dbReference type="ARBA" id="ARBA00022553"/>
    </source>
</evidence>
<dbReference type="InterPro" id="IPR009081">
    <property type="entry name" value="PP-bd_ACP"/>
</dbReference>
<dbReference type="InterPro" id="IPR036291">
    <property type="entry name" value="NAD(P)-bd_dom_sf"/>
</dbReference>
<comment type="caution">
    <text evidence="8">The sequence shown here is derived from an EMBL/GenBank/DDBJ whole genome shotgun (WGS) entry which is preliminary data.</text>
</comment>
<dbReference type="Pfam" id="PF00109">
    <property type="entry name" value="ketoacyl-synt"/>
    <property type="match status" value="1"/>
</dbReference>
<dbReference type="InterPro" id="IPR050091">
    <property type="entry name" value="PKS_NRPS_Biosynth_Enz"/>
</dbReference>
<dbReference type="CDD" id="cd00833">
    <property type="entry name" value="PKS"/>
    <property type="match status" value="1"/>
</dbReference>
<dbReference type="Gene3D" id="3.40.47.10">
    <property type="match status" value="1"/>
</dbReference>
<dbReference type="SMART" id="SM00825">
    <property type="entry name" value="PKS_KS"/>
    <property type="match status" value="1"/>
</dbReference>
<dbReference type="Pfam" id="PF22621">
    <property type="entry name" value="CurL-like_PKS_C"/>
    <property type="match status" value="1"/>
</dbReference>
<dbReference type="Pfam" id="PF21394">
    <property type="entry name" value="Beta-ketacyl_N"/>
    <property type="match status" value="1"/>
</dbReference>
<dbReference type="EMBL" id="JAVYAA010000002">
    <property type="protein sequence ID" value="MDT8977090.1"/>
    <property type="molecule type" value="Genomic_DNA"/>
</dbReference>
<dbReference type="GO" id="GO:0006633">
    <property type="term" value="P:fatty acid biosynthetic process"/>
    <property type="evidence" value="ECO:0007669"/>
    <property type="project" value="TreeGrafter"/>
</dbReference>
<evidence type="ECO:0000259" key="7">
    <source>
        <dbReference type="PROSITE" id="PS52004"/>
    </source>
</evidence>
<evidence type="ECO:0000313" key="9">
    <source>
        <dbReference type="Proteomes" id="UP001250538"/>
    </source>
</evidence>
<dbReference type="InterPro" id="IPR016039">
    <property type="entry name" value="Thiolase-like"/>
</dbReference>
<dbReference type="PANTHER" id="PTHR43775:SF37">
    <property type="entry name" value="SI:DKEY-61P9.11"/>
    <property type="match status" value="1"/>
</dbReference>
<dbReference type="Gene3D" id="3.40.50.720">
    <property type="entry name" value="NAD(P)-binding Rossmann-like Domain"/>
    <property type="match status" value="1"/>
</dbReference>
<keyword evidence="9" id="KW-1185">Reference proteome</keyword>
<evidence type="ECO:0000313" key="8">
    <source>
        <dbReference type="EMBL" id="MDT8977090.1"/>
    </source>
</evidence>
<comment type="function">
    <text evidence="1">Involved in some intermediate steps for the synthesis of the antibiotic polyketide bacillaene which is involved in secondary metabolism.</text>
</comment>
<dbReference type="PANTHER" id="PTHR43775">
    <property type="entry name" value="FATTY ACID SYNTHASE"/>
    <property type="match status" value="1"/>
</dbReference>
<dbReference type="SMART" id="SM00823">
    <property type="entry name" value="PKS_PP"/>
    <property type="match status" value="1"/>
</dbReference>
<dbReference type="Pfam" id="PF08659">
    <property type="entry name" value="KR"/>
    <property type="match status" value="1"/>
</dbReference>
<dbReference type="PROSITE" id="PS00012">
    <property type="entry name" value="PHOSPHOPANTETHEINE"/>
    <property type="match status" value="1"/>
</dbReference>
<evidence type="ECO:0000256" key="5">
    <source>
        <dbReference type="ARBA" id="ARBA00022679"/>
    </source>
</evidence>
<accession>A0AAJ2JYA4</accession>
<keyword evidence="5" id="KW-0808">Transferase</keyword>
<name>A0AAJ2JYA4_9BACL</name>
<dbReference type="GO" id="GO:0031177">
    <property type="term" value="F:phosphopantetheine binding"/>
    <property type="evidence" value="ECO:0007669"/>
    <property type="project" value="InterPro"/>
</dbReference>
<dbReference type="InterPro" id="IPR020841">
    <property type="entry name" value="PKS_Beta-ketoAc_synthase_dom"/>
</dbReference>
<dbReference type="PROSITE" id="PS52004">
    <property type="entry name" value="KS3_2"/>
    <property type="match status" value="1"/>
</dbReference>
<proteinExistence type="predicted"/>
<keyword evidence="4" id="KW-0597">Phosphoprotein</keyword>
<evidence type="ECO:0000256" key="1">
    <source>
        <dbReference type="ARBA" id="ARBA00003299"/>
    </source>
</evidence>
<dbReference type="SUPFAM" id="SSF51735">
    <property type="entry name" value="NAD(P)-binding Rossmann-fold domains"/>
    <property type="match status" value="2"/>
</dbReference>
<evidence type="ECO:0000256" key="3">
    <source>
        <dbReference type="ARBA" id="ARBA00022450"/>
    </source>
</evidence>
<dbReference type="InterPro" id="IPR036736">
    <property type="entry name" value="ACP-like_sf"/>
</dbReference>
<feature type="domain" description="Ketosynthase family 3 (KS3)" evidence="7">
    <location>
        <begin position="26"/>
        <end position="457"/>
    </location>
</feature>
<dbReference type="InterPro" id="IPR014030">
    <property type="entry name" value="Ketoacyl_synth_N"/>
</dbReference>
<dbReference type="GO" id="GO:0005737">
    <property type="term" value="C:cytoplasm"/>
    <property type="evidence" value="ECO:0007669"/>
    <property type="project" value="TreeGrafter"/>
</dbReference>
<dbReference type="FunFam" id="3.40.47.10:FF:000019">
    <property type="entry name" value="Polyketide synthase type I"/>
    <property type="match status" value="1"/>
</dbReference>
<dbReference type="InterPro" id="IPR020806">
    <property type="entry name" value="PKS_PP-bd"/>
</dbReference>
<protein>
    <submittedName>
        <fullName evidence="8">SDR family NAD(P)-dependent oxidoreductase</fullName>
    </submittedName>
</protein>